<proteinExistence type="predicted"/>
<name>A0A481ZBC7_9VIRU</name>
<protein>
    <submittedName>
        <fullName evidence="1">Uncharacterized protein</fullName>
    </submittedName>
</protein>
<sequence>MSTLDEEKFDLLEINESEERLFIINKILISSDPGNWPIDSMPRLMYEGDRDAPEYVINNPKMKRKSIELVKSVVLRETKGPVLNFIDVDWGNFELTTRYLGIGVGVDFLYPLFLTPDDRVMWYDECEARISHTCQYRPEDDGELLEMNLDDVVKANSPYITLNNLNLHPERLEKIRESEEKEVITDENQKKNDLIDEIVNTLSNVSDLLIVRDVSLARFRGIKSLSKQSIGITGFEPVRGAITIDVFAYGPDSREHIIESVRLCLELSKKNFREYHRERGESEEITFMNINELLTPNRTRYRIIVPVMSINKTVLNVVFPLVRLHSKRDILTKIPLDCFAIGFDPKNPNMFYGLPRTYRSLDTMTNVVDPTRYGMRYLRMLNGVSIMGFDIAIPGFNIDDIDKLPCSDKILRILNLARSVELLDEKGQYVPPPRETSIEVRERMYQDRKDIIQSVLEIENRMANMKLSGLVLLLAKTIHWGVYSFHHNRYSDFELAMEHKITSQSIRSIYKHPDRARVIFGDILNQGEREFRITAKRRSPTGNITEDIIYTPLFPKIELLSFDLEEGLYQVKTAFYGQYTCMEDIDIPDDVDREDADVYEMLNTLSQRTL</sequence>
<organism evidence="1">
    <name type="scientific">Pithovirus LCPAC401</name>
    <dbReference type="NCBI Taxonomy" id="2506595"/>
    <lineage>
        <taxon>Viruses</taxon>
        <taxon>Pithoviruses</taxon>
    </lineage>
</organism>
<reference evidence="1" key="1">
    <citation type="journal article" date="2019" name="MBio">
        <title>Virus Genomes from Deep Sea Sediments Expand the Ocean Megavirome and Support Independent Origins of Viral Gigantism.</title>
        <authorList>
            <person name="Backstrom D."/>
            <person name="Yutin N."/>
            <person name="Jorgensen S.L."/>
            <person name="Dharamshi J."/>
            <person name="Homa F."/>
            <person name="Zaremba-Niedwiedzka K."/>
            <person name="Spang A."/>
            <person name="Wolf Y.I."/>
            <person name="Koonin E.V."/>
            <person name="Ettema T.J."/>
        </authorList>
    </citation>
    <scope>NUCLEOTIDE SEQUENCE</scope>
</reference>
<accession>A0A481ZBC7</accession>
<dbReference type="EMBL" id="MK500577">
    <property type="protein sequence ID" value="QBK92389.1"/>
    <property type="molecule type" value="Genomic_DNA"/>
</dbReference>
<evidence type="ECO:0000313" key="1">
    <source>
        <dbReference type="EMBL" id="QBK92389.1"/>
    </source>
</evidence>
<gene>
    <name evidence="1" type="ORF">LCPAC401_00270</name>
</gene>